<name>A0AB39WV73_9PSED</name>
<accession>A0AB39WV73</accession>
<gene>
    <name evidence="1" type="ORF">AB3G35_20375</name>
</gene>
<organism evidence="1">
    <name type="scientific">Pseudomonas sp. WC2401</name>
    <dbReference type="NCBI Taxonomy" id="3234143"/>
    <lineage>
        <taxon>Bacteria</taxon>
        <taxon>Pseudomonadati</taxon>
        <taxon>Pseudomonadota</taxon>
        <taxon>Gammaproteobacteria</taxon>
        <taxon>Pseudomonadales</taxon>
        <taxon>Pseudomonadaceae</taxon>
        <taxon>Pseudomonas</taxon>
    </lineage>
</organism>
<dbReference type="RefSeq" id="WP_369782003.1">
    <property type="nucleotide sequence ID" value="NZ_CP165623.1"/>
</dbReference>
<sequence length="1086" mass="123593">MINHTDMPVWIGGDADVDSAIKASIAEAAQFIQGEYGKGKHWSYDTITAGPESCQVSFIKYFVYAPRLEEACYTFDWVLEVFKYVAAGSNQENLDMDMILGPSKKDYKKSVYTWVRRGLWLTIVMLYKNGLISIPANFSALSSNSGNGAPGTRTDFAFETYPELMRFLISSRYKLAASDFWSGVPKKVCERIAQYGTRLFWMCGVTKPEQIDIDEVIEIHLTYTMGERLLTAEIPTRAIMQYVCHYYGDRVPFTLDEFLPRLEQAIRFRRIGSTPSEIRERKISGSQDSVDSVDELYNFVKVWVKRDYLPRRMSTVDLFAPWRELLTGTLDLWLKSQIRYLREKTYEREEVSALGIAQFNLYLFEFLPRWYSISGVTWIYNYPSCPKDISNIFISPADPITGAPPSFKTFLTQMFDDDVETAPYATMLQLKNFFSWVEAKYQHVHGYEGFVNPIHEMDMPPSNSRGESKARPFAKWQYSIALNYLATIINAIKLINDCVISGDISITNERDFTALAQRLGWDNSFYWSGRRFIISKIPSVFLERWNIPLSSNNYLTLLYPHYAIHVLTAVDSGLRHQSVRWLCIDFDKNVIEGAGLVAFKLHVAVDKVSKIPVESYVALQTLEALRYQREIRSLVDLESFKVKVFYRGNVDTQKAKFKPLFSSSFASGLPRTDNAYSEMYVKFLVDFNFFLNDHGLNCKLFELKAKGFAYGDTVNAGKENRTKAGDLFCPLSLVTDMTPHHTRSSTVNSWSKYLSAKDVGRFKTAHKSEAVVRYYRKLDDEDKAEISHHLELGVQQIWGGTSIDPALEGSTFRKSLAADARKAVHDFGCISISAAGSDKELDGVQRIAQGYHSGLAHYPTHICTRNGDCTDEMKAAGTENKCGFCIYAVKGIDNLEAIEVKVINLTDEVRSLHEYADRIPEQNQHELIKVDNRLEIVVGDLLAWIWCRDHLVAAAEKFKSDPGKLYSYRPEILERDFRQFNADEDSAFYVLSRLHQDSQFPDLVSEVARAKYKALKLSLLSGKVSVLEIFKGTISDSPIELVSVIRSMLKKSGIGIEDLASIWQAQDGRINKLIDDYVPVIAVAKE</sequence>
<protein>
    <recommendedName>
        <fullName evidence="2">Integrase</fullName>
    </recommendedName>
</protein>
<dbReference type="AlphaFoldDB" id="A0AB39WV73"/>
<reference evidence="1" key="1">
    <citation type="submission" date="2024-07" db="EMBL/GenBank/DDBJ databases">
        <authorList>
            <person name="Biller S.J."/>
        </authorList>
    </citation>
    <scope>NUCLEOTIDE SEQUENCE</scope>
    <source>
        <strain evidence="1">WC2401</strain>
    </source>
</reference>
<evidence type="ECO:0008006" key="2">
    <source>
        <dbReference type="Google" id="ProtNLM"/>
    </source>
</evidence>
<dbReference type="EMBL" id="CP165623">
    <property type="protein sequence ID" value="XDV05396.1"/>
    <property type="molecule type" value="Genomic_DNA"/>
</dbReference>
<proteinExistence type="predicted"/>
<evidence type="ECO:0000313" key="1">
    <source>
        <dbReference type="EMBL" id="XDV05396.1"/>
    </source>
</evidence>